<evidence type="ECO:0000256" key="8">
    <source>
        <dbReference type="ARBA" id="ARBA00048473"/>
    </source>
</evidence>
<evidence type="ECO:0000256" key="2">
    <source>
        <dbReference type="ARBA" id="ARBA00006855"/>
    </source>
</evidence>
<comment type="catalytic activity">
    <reaction evidence="8">
        <text>L-cystine(out) + H(+)(out) = L-cystine(in) + H(+)(in)</text>
        <dbReference type="Rhea" id="RHEA:66172"/>
        <dbReference type="ChEBI" id="CHEBI:15378"/>
        <dbReference type="ChEBI" id="CHEBI:35491"/>
    </reaction>
    <physiologicalReaction direction="left-to-right" evidence="8">
        <dbReference type="Rhea" id="RHEA:66173"/>
    </physiologicalReaction>
</comment>
<dbReference type="EMBL" id="CP092865">
    <property type="protein sequence ID" value="UYV64742.1"/>
    <property type="molecule type" value="Genomic_DNA"/>
</dbReference>
<organism evidence="10 11">
    <name type="scientific">Cordylochernes scorpioides</name>
    <dbReference type="NCBI Taxonomy" id="51811"/>
    <lineage>
        <taxon>Eukaryota</taxon>
        <taxon>Metazoa</taxon>
        <taxon>Ecdysozoa</taxon>
        <taxon>Arthropoda</taxon>
        <taxon>Chelicerata</taxon>
        <taxon>Arachnida</taxon>
        <taxon>Pseudoscorpiones</taxon>
        <taxon>Cheliferoidea</taxon>
        <taxon>Chernetidae</taxon>
        <taxon>Cordylochernes</taxon>
    </lineage>
</organism>
<comment type="similarity">
    <text evidence="2">Belongs to the cystinosin family.</text>
</comment>
<keyword evidence="3" id="KW-0813">Transport</keyword>
<evidence type="ECO:0000256" key="3">
    <source>
        <dbReference type="ARBA" id="ARBA00022448"/>
    </source>
</evidence>
<dbReference type="Proteomes" id="UP001235939">
    <property type="component" value="Chromosome 03"/>
</dbReference>
<accession>A0ABY6KAH6</accession>
<dbReference type="PANTHER" id="PTHR13131:SF5">
    <property type="entry name" value="CYSTINOSIN"/>
    <property type="match status" value="1"/>
</dbReference>
<evidence type="ECO:0000313" key="11">
    <source>
        <dbReference type="Proteomes" id="UP001235939"/>
    </source>
</evidence>
<feature type="transmembrane region" description="Helical" evidence="9">
    <location>
        <begin position="273"/>
        <end position="293"/>
    </location>
</feature>
<gene>
    <name evidence="10" type="ORF">LAZ67_3001831</name>
</gene>
<dbReference type="InterPro" id="IPR005282">
    <property type="entry name" value="LC_transporter"/>
</dbReference>
<dbReference type="Gene3D" id="1.20.1280.290">
    <property type="match status" value="2"/>
</dbReference>
<proteinExistence type="inferred from homology"/>
<dbReference type="NCBIfam" id="TIGR00951">
    <property type="entry name" value="2A43"/>
    <property type="match status" value="1"/>
</dbReference>
<evidence type="ECO:0000256" key="4">
    <source>
        <dbReference type="ARBA" id="ARBA00022692"/>
    </source>
</evidence>
<evidence type="ECO:0000313" key="10">
    <source>
        <dbReference type="EMBL" id="UYV64742.1"/>
    </source>
</evidence>
<feature type="transmembrane region" description="Helical" evidence="9">
    <location>
        <begin position="313"/>
        <end position="332"/>
    </location>
</feature>
<reference evidence="10 11" key="1">
    <citation type="submission" date="2022-01" db="EMBL/GenBank/DDBJ databases">
        <title>A chromosomal length assembly of Cordylochernes scorpioides.</title>
        <authorList>
            <person name="Zeh D."/>
            <person name="Zeh J."/>
        </authorList>
    </citation>
    <scope>NUCLEOTIDE SEQUENCE [LARGE SCALE GENOMIC DNA]</scope>
    <source>
        <strain evidence="10">IN4F17</strain>
        <tissue evidence="10">Whole Body</tissue>
    </source>
</reference>
<evidence type="ECO:0000256" key="1">
    <source>
        <dbReference type="ARBA" id="ARBA00004127"/>
    </source>
</evidence>
<evidence type="ECO:0000256" key="6">
    <source>
        <dbReference type="ARBA" id="ARBA00022989"/>
    </source>
</evidence>
<feature type="transmembrane region" description="Helical" evidence="9">
    <location>
        <begin position="132"/>
        <end position="153"/>
    </location>
</feature>
<keyword evidence="5" id="KW-0677">Repeat</keyword>
<dbReference type="PANTHER" id="PTHR13131">
    <property type="entry name" value="CYSTINOSIN"/>
    <property type="match status" value="1"/>
</dbReference>
<feature type="transmembrane region" description="Helical" evidence="9">
    <location>
        <begin position="248"/>
        <end position="267"/>
    </location>
</feature>
<dbReference type="InterPro" id="IPR006603">
    <property type="entry name" value="PQ-loop_rpt"/>
</dbReference>
<evidence type="ECO:0000256" key="9">
    <source>
        <dbReference type="SAM" id="Phobius"/>
    </source>
</evidence>
<evidence type="ECO:0000256" key="5">
    <source>
        <dbReference type="ARBA" id="ARBA00022737"/>
    </source>
</evidence>
<evidence type="ECO:0000256" key="7">
    <source>
        <dbReference type="ARBA" id="ARBA00023136"/>
    </source>
</evidence>
<name>A0ABY6KAH6_9ARAC</name>
<keyword evidence="4 9" id="KW-0812">Transmembrane</keyword>
<keyword evidence="7 9" id="KW-0472">Membrane</keyword>
<feature type="transmembrane region" description="Helical" evidence="9">
    <location>
        <begin position="338"/>
        <end position="362"/>
    </location>
</feature>
<comment type="subcellular location">
    <subcellularLocation>
        <location evidence="1">Endomembrane system</location>
        <topology evidence="1">Multi-pass membrane protein</topology>
    </subcellularLocation>
</comment>
<feature type="transmembrane region" description="Helical" evidence="9">
    <location>
        <begin position="216"/>
        <end position="236"/>
    </location>
</feature>
<feature type="transmembrane region" description="Helical" evidence="9">
    <location>
        <begin position="165"/>
        <end position="186"/>
    </location>
</feature>
<dbReference type="Pfam" id="PF04193">
    <property type="entry name" value="PQ-loop"/>
    <property type="match status" value="2"/>
</dbReference>
<dbReference type="SMART" id="SM00679">
    <property type="entry name" value="CTNS"/>
    <property type="match status" value="2"/>
</dbReference>
<sequence length="390" mass="44858">MLQRYTMGLAFNFPVRRILGVVDVTLVSRSTLYMSSLDYTLVGWNGQEPIQISVEHNDSVIKVEPDSAVTNYSAEFTMISQNAGHSLVMFNTSDPSVREVVLLLDREMGANVPCMCSTSWAFIRVDVFRMEALVWVSTIVGWLYFAAWSVSFYPQTYTNFKRKSVVGLHFDFLALNLSGFLSYSIYNFCFYYSTIVQDEYHKVNPTGVVPVELNDVVFAVHAFIATVIQIIQCFIYDRGNQTMSKMAIGFLSLGWLGAGIFLILTLTGVNCSWLYFLYYFSNFKLVITIIKYIPQAVYNYRRKSTQGWSIGNILLDLTGGTLSILQMFVISINFNDWYYIFGNFAKLGLGLVSILFDFVFIYQHYFLYWGRSAQEDMEEEARKYDEMYDD</sequence>
<protein>
    <submittedName>
        <fullName evidence="10">CTNS</fullName>
    </submittedName>
</protein>
<keyword evidence="6 9" id="KW-1133">Transmembrane helix</keyword>
<keyword evidence="11" id="KW-1185">Reference proteome</keyword>